<evidence type="ECO:0000259" key="1">
    <source>
        <dbReference type="Pfam" id="PF13358"/>
    </source>
</evidence>
<organism evidence="2 3">
    <name type="scientific">Araneus ventricosus</name>
    <name type="common">Orbweaver spider</name>
    <name type="synonym">Epeira ventricosa</name>
    <dbReference type="NCBI Taxonomy" id="182803"/>
    <lineage>
        <taxon>Eukaryota</taxon>
        <taxon>Metazoa</taxon>
        <taxon>Ecdysozoa</taxon>
        <taxon>Arthropoda</taxon>
        <taxon>Chelicerata</taxon>
        <taxon>Arachnida</taxon>
        <taxon>Araneae</taxon>
        <taxon>Araneomorphae</taxon>
        <taxon>Entelegynae</taxon>
        <taxon>Araneoidea</taxon>
        <taxon>Araneidae</taxon>
        <taxon>Araneus</taxon>
    </lineage>
</organism>
<comment type="caution">
    <text evidence="2">The sequence shown here is derived from an EMBL/GenBank/DDBJ whole genome shotgun (WGS) entry which is preliminary data.</text>
</comment>
<evidence type="ECO:0000313" key="3">
    <source>
        <dbReference type="Proteomes" id="UP000499080"/>
    </source>
</evidence>
<dbReference type="InterPro" id="IPR036397">
    <property type="entry name" value="RNaseH_sf"/>
</dbReference>
<proteinExistence type="predicted"/>
<dbReference type="InterPro" id="IPR052338">
    <property type="entry name" value="Transposase_5"/>
</dbReference>
<feature type="domain" description="Tc1-like transposase DDE" evidence="1">
    <location>
        <begin position="45"/>
        <end position="191"/>
    </location>
</feature>
<dbReference type="Proteomes" id="UP000499080">
    <property type="component" value="Unassembled WGS sequence"/>
</dbReference>
<dbReference type="PANTHER" id="PTHR23022">
    <property type="entry name" value="TRANSPOSABLE ELEMENT-RELATED"/>
    <property type="match status" value="1"/>
</dbReference>
<dbReference type="AlphaFoldDB" id="A0A4Y2J5G5"/>
<name>A0A4Y2J5G5_ARAVE</name>
<evidence type="ECO:0000313" key="2">
    <source>
        <dbReference type="EMBL" id="GBM84869.1"/>
    </source>
</evidence>
<keyword evidence="3" id="KW-1185">Reference proteome</keyword>
<dbReference type="GO" id="GO:0003676">
    <property type="term" value="F:nucleic acid binding"/>
    <property type="evidence" value="ECO:0007669"/>
    <property type="project" value="InterPro"/>
</dbReference>
<dbReference type="Pfam" id="PF13358">
    <property type="entry name" value="DDE_3"/>
    <property type="match status" value="1"/>
</dbReference>
<sequence>MYNTFRRYGSYIYAEKLPQLLQRHKIERLNFSQQGMTWNNQWIRIIFSGEKKWNLDGPDERKYHWHDLRKEKEIFSKCQLGGCSVMTWGCFSYNGVGSIAFVSGKMNSRAYQSVLASHLSPNAGENWKCQPDNAPTHSSNSTKNWFQVNNVETLKWPAKSPDLNTIKNVWGDFSRRVYANGRNFTSSIELKSTIEDEWYETNPQLCQKKFHP</sequence>
<dbReference type="EMBL" id="BGPR01003193">
    <property type="protein sequence ID" value="GBM84869.1"/>
    <property type="molecule type" value="Genomic_DNA"/>
</dbReference>
<dbReference type="InterPro" id="IPR038717">
    <property type="entry name" value="Tc1-like_DDE_dom"/>
</dbReference>
<protein>
    <submittedName>
        <fullName evidence="2">Transposable element Tc3 transposase</fullName>
    </submittedName>
</protein>
<accession>A0A4Y2J5G5</accession>
<dbReference type="OrthoDB" id="106945at2759"/>
<dbReference type="Gene3D" id="3.30.420.10">
    <property type="entry name" value="Ribonuclease H-like superfamily/Ribonuclease H"/>
    <property type="match status" value="1"/>
</dbReference>
<reference evidence="2 3" key="1">
    <citation type="journal article" date="2019" name="Sci. Rep.">
        <title>Orb-weaving spider Araneus ventricosus genome elucidates the spidroin gene catalogue.</title>
        <authorList>
            <person name="Kono N."/>
            <person name="Nakamura H."/>
            <person name="Ohtoshi R."/>
            <person name="Moran D.A.P."/>
            <person name="Shinohara A."/>
            <person name="Yoshida Y."/>
            <person name="Fujiwara M."/>
            <person name="Mori M."/>
            <person name="Tomita M."/>
            <person name="Arakawa K."/>
        </authorList>
    </citation>
    <scope>NUCLEOTIDE SEQUENCE [LARGE SCALE GENOMIC DNA]</scope>
</reference>
<gene>
    <name evidence="2" type="primary">tc3a_386</name>
    <name evidence="2" type="ORF">AVEN_20894_1</name>
</gene>
<dbReference type="PANTHER" id="PTHR23022:SF129">
    <property type="entry name" value="TRANSPOSABLE ELEMENT TC3 TRANSPOSASE"/>
    <property type="match status" value="1"/>
</dbReference>